<proteinExistence type="predicted"/>
<organism evidence="1 2">
    <name type="scientific">Flaviaesturariibacter aridisoli</name>
    <dbReference type="NCBI Taxonomy" id="2545761"/>
    <lineage>
        <taxon>Bacteria</taxon>
        <taxon>Pseudomonadati</taxon>
        <taxon>Bacteroidota</taxon>
        <taxon>Chitinophagia</taxon>
        <taxon>Chitinophagales</taxon>
        <taxon>Chitinophagaceae</taxon>
        <taxon>Flaviaestuariibacter</taxon>
    </lineage>
</organism>
<evidence type="ECO:0000313" key="2">
    <source>
        <dbReference type="Proteomes" id="UP000295164"/>
    </source>
</evidence>
<evidence type="ECO:0008006" key="3">
    <source>
        <dbReference type="Google" id="ProtNLM"/>
    </source>
</evidence>
<dbReference type="RefSeq" id="WP_131850705.1">
    <property type="nucleotide sequence ID" value="NZ_SKFH01000003.1"/>
</dbReference>
<dbReference type="PROSITE" id="PS51257">
    <property type="entry name" value="PROKAR_LIPOPROTEIN"/>
    <property type="match status" value="1"/>
</dbReference>
<keyword evidence="2" id="KW-1185">Reference proteome</keyword>
<name>A0A4R4E3K7_9BACT</name>
<dbReference type="AlphaFoldDB" id="A0A4R4E3K7"/>
<reference evidence="1 2" key="1">
    <citation type="submission" date="2019-03" db="EMBL/GenBank/DDBJ databases">
        <authorList>
            <person name="Kim M.K.M."/>
        </authorList>
    </citation>
    <scope>NUCLEOTIDE SEQUENCE [LARGE SCALE GENOMIC DNA]</scope>
    <source>
        <strain evidence="1 2">17J68-15</strain>
    </source>
</reference>
<dbReference type="OrthoDB" id="653743at2"/>
<sequence>MRLPGCVLLWLGFVACSGDPKKEPGAKGAEPAGGSFAALSAPFSAAPLPYSLNDSSVWNTKDTAALSAAEFSSLLPDSLRTQLLGGGKVRFTPLARIEGAQEVRYLSVRASSGSHRAALLYRFEKGNPAGVFPLLVPDADPATAQVSTIDRAGAITRGITKKLPKEQTAEGKEVFMYNTEGKNFTLIGADPLEDNQDVLNPLDTFARTHPLAGDYVKNARNFVSIRDARNPSELNFFVHFETGEEDNTCVGELKGTALLTSSKTAVYRQGGDPCVLELTFQGNNVTLREMEGCGSRRGVQCVFEGSFPRKKPVSPKTTAKKKSKK</sequence>
<protein>
    <recommendedName>
        <fullName evidence="3">Lipoprotein</fullName>
    </recommendedName>
</protein>
<evidence type="ECO:0000313" key="1">
    <source>
        <dbReference type="EMBL" id="TCZ74106.1"/>
    </source>
</evidence>
<dbReference type="Proteomes" id="UP000295164">
    <property type="component" value="Unassembled WGS sequence"/>
</dbReference>
<accession>A0A4R4E3K7</accession>
<dbReference type="EMBL" id="SKFH01000003">
    <property type="protein sequence ID" value="TCZ74106.1"/>
    <property type="molecule type" value="Genomic_DNA"/>
</dbReference>
<comment type="caution">
    <text evidence="1">The sequence shown here is derived from an EMBL/GenBank/DDBJ whole genome shotgun (WGS) entry which is preliminary data.</text>
</comment>
<gene>
    <name evidence="1" type="ORF">E0486_03255</name>
</gene>